<evidence type="ECO:0000256" key="2">
    <source>
        <dbReference type="ARBA" id="ARBA00010399"/>
    </source>
</evidence>
<reference evidence="14" key="1">
    <citation type="journal article" date="2020" name="Stud. Mycol.">
        <title>101 Dothideomycetes genomes: a test case for predicting lifestyles and emergence of pathogens.</title>
        <authorList>
            <person name="Haridas S."/>
            <person name="Albert R."/>
            <person name="Binder M."/>
            <person name="Bloem J."/>
            <person name="Labutti K."/>
            <person name="Salamov A."/>
            <person name="Andreopoulos B."/>
            <person name="Baker S."/>
            <person name="Barry K."/>
            <person name="Bills G."/>
            <person name="Bluhm B."/>
            <person name="Cannon C."/>
            <person name="Castanera R."/>
            <person name="Culley D."/>
            <person name="Daum C."/>
            <person name="Ezra D."/>
            <person name="Gonzalez J."/>
            <person name="Henrissat B."/>
            <person name="Kuo A."/>
            <person name="Liang C."/>
            <person name="Lipzen A."/>
            <person name="Lutzoni F."/>
            <person name="Magnuson J."/>
            <person name="Mondo S."/>
            <person name="Nolan M."/>
            <person name="Ohm R."/>
            <person name="Pangilinan J."/>
            <person name="Park H.-J."/>
            <person name="Ramirez L."/>
            <person name="Alfaro M."/>
            <person name="Sun H."/>
            <person name="Tritt A."/>
            <person name="Yoshinaga Y."/>
            <person name="Zwiers L.-H."/>
            <person name="Turgeon B."/>
            <person name="Goodwin S."/>
            <person name="Spatafora J."/>
            <person name="Crous P."/>
            <person name="Grigoriev I."/>
        </authorList>
    </citation>
    <scope>NUCLEOTIDE SEQUENCE</scope>
    <source>
        <strain evidence="14">CBS 113818</strain>
    </source>
</reference>
<dbReference type="EMBL" id="MU006216">
    <property type="protein sequence ID" value="KAF2832837.1"/>
    <property type="molecule type" value="Genomic_DNA"/>
</dbReference>
<evidence type="ECO:0000256" key="5">
    <source>
        <dbReference type="ARBA" id="ARBA00022554"/>
    </source>
</evidence>
<evidence type="ECO:0000256" key="3">
    <source>
        <dbReference type="ARBA" id="ARBA00012459"/>
    </source>
</evidence>
<feature type="chain" id="PRO_5025626756" description="Endopolyphosphatase" evidence="13">
    <location>
        <begin position="20"/>
        <end position="754"/>
    </location>
</feature>
<keyword evidence="6" id="KW-0812">Transmembrane</keyword>
<comment type="subcellular location">
    <subcellularLocation>
        <location evidence="1">Vacuole membrane</location>
        <topology evidence="1">Single-pass type II membrane protein</topology>
    </subcellularLocation>
</comment>
<dbReference type="Gene3D" id="3.60.21.10">
    <property type="match status" value="1"/>
</dbReference>
<dbReference type="InterPro" id="IPR012358">
    <property type="entry name" value="EndopolyPtase_N1"/>
</dbReference>
<dbReference type="GO" id="GO:0008081">
    <property type="term" value="F:phosphoric diester hydrolase activity"/>
    <property type="evidence" value="ECO:0007669"/>
    <property type="project" value="TreeGrafter"/>
</dbReference>
<feature type="compositionally biased region" description="Acidic residues" evidence="12">
    <location>
        <begin position="397"/>
        <end position="406"/>
    </location>
</feature>
<evidence type="ECO:0000313" key="15">
    <source>
        <dbReference type="Proteomes" id="UP000799424"/>
    </source>
</evidence>
<feature type="compositionally biased region" description="Acidic residues" evidence="12">
    <location>
        <begin position="668"/>
        <end position="687"/>
    </location>
</feature>
<keyword evidence="11" id="KW-0325">Glycoprotein</keyword>
<feature type="compositionally biased region" description="Basic residues" evidence="12">
    <location>
        <begin position="517"/>
        <end position="531"/>
    </location>
</feature>
<feature type="compositionally biased region" description="Basic residues" evidence="12">
    <location>
        <begin position="609"/>
        <end position="620"/>
    </location>
</feature>
<evidence type="ECO:0000256" key="12">
    <source>
        <dbReference type="SAM" id="MobiDB-lite"/>
    </source>
</evidence>
<dbReference type="GO" id="GO:0000298">
    <property type="term" value="F:endopolyphosphatase activity"/>
    <property type="evidence" value="ECO:0007669"/>
    <property type="project" value="UniProtKB-EC"/>
</dbReference>
<keyword evidence="5" id="KW-0926">Vacuole</keyword>
<dbReference type="GO" id="GO:0006798">
    <property type="term" value="P:polyphosphate catabolic process"/>
    <property type="evidence" value="ECO:0007669"/>
    <property type="project" value="TreeGrafter"/>
</dbReference>
<evidence type="ECO:0000256" key="10">
    <source>
        <dbReference type="ARBA" id="ARBA00023136"/>
    </source>
</evidence>
<dbReference type="FunFam" id="3.60.21.10:FF:000082">
    <property type="entry name" value="Endopolyphosphatase"/>
    <property type="match status" value="1"/>
</dbReference>
<feature type="region of interest" description="Disordered" evidence="12">
    <location>
        <begin position="514"/>
        <end position="549"/>
    </location>
</feature>
<evidence type="ECO:0000256" key="11">
    <source>
        <dbReference type="ARBA" id="ARBA00023180"/>
    </source>
</evidence>
<gene>
    <name evidence="14" type="ORF">CC86DRAFT_461324</name>
</gene>
<evidence type="ECO:0000313" key="14">
    <source>
        <dbReference type="EMBL" id="KAF2832837.1"/>
    </source>
</evidence>
<keyword evidence="9" id="KW-1133">Transmembrane helix</keyword>
<evidence type="ECO:0000256" key="8">
    <source>
        <dbReference type="ARBA" id="ARBA00022968"/>
    </source>
</evidence>
<evidence type="ECO:0000256" key="6">
    <source>
        <dbReference type="ARBA" id="ARBA00022692"/>
    </source>
</evidence>
<keyword evidence="13" id="KW-0732">Signal</keyword>
<feature type="compositionally biased region" description="Basic residues" evidence="12">
    <location>
        <begin position="691"/>
        <end position="707"/>
    </location>
</feature>
<accession>A0A6A7AJG2</accession>
<dbReference type="GO" id="GO:0004309">
    <property type="term" value="F:exopolyphosphatase activity"/>
    <property type="evidence" value="ECO:0007669"/>
    <property type="project" value="TreeGrafter"/>
</dbReference>
<keyword evidence="8" id="KW-0735">Signal-anchor</keyword>
<dbReference type="InterPro" id="IPR041805">
    <property type="entry name" value="ASMase/PPN1_MPP"/>
</dbReference>
<sequence length="754" mass="85155">MLQRGALICGLLLWGSAVAAPPSASRGSGASEGGSTAAKDRRLTGKFLHITDLHPDPHYKTYSSTTSEAACHRQNGPAGVYGAETSGCDSPYSLINQTFQWIHDNIKDDIDFVIWTGDSARHDNDEALPRTPKEVIRENEYIVSKFGEVFGDDEDKHGRVHDWAIPIVPTFGNNDVMPHNIFLEGPNRWTKKYLEIWRGFIPEEQRHQFQQGGWFTVDVIPSKLAVISLNTIYFFSSNSAADGCANKREPGYEHMEWLRIQLQILRDRGMKAILIGHVPPARVDSKESWDETCWQKYTLWQRQFRDVIVGGLYGHMNIDHFMLQDFAQISKDAERGRMSSDSDTSSDEHGKIGLYEDGEITVASASDYLRDLREAWAQLPAPPTKSKKNSGSKSVDSYEDEDDEESNAWNGPMSEILQRLSKGKPDKSKRKKYLEEIGGKFAERYSITHVAPSVVPNYFPTLRIIEYNITGLENTHLPSRHSRSTGSFASASPQKIINCAEDIDDDAYVQDVEAEKKKKKKKPKGPRKYKFKVPNGPSKSSPPGPAYSPQTFTFTRYTQYFANLTRINNDFVELDSNPVTPREHSAQTIFGLNVTSSGHIDPAGWKEGKHGKHQGKKPREKPHPKDFVYEVEYDTSKDGKFPDLTVRRWVEYAHRIGRSGAKAKDLEYVEDGDGDGGDGEDGGDGVDEAGKKHKKKHKKHKKKHHKASREWYTFVRRAFVGTMDPHEIKQVFGAVEDYEDGEDREADVWEGVEL</sequence>
<dbReference type="GO" id="GO:0000324">
    <property type="term" value="C:fungal-type vacuole"/>
    <property type="evidence" value="ECO:0007669"/>
    <property type="project" value="TreeGrafter"/>
</dbReference>
<feature type="region of interest" description="Disordered" evidence="12">
    <location>
        <begin position="380"/>
        <end position="429"/>
    </location>
</feature>
<feature type="region of interest" description="Disordered" evidence="12">
    <location>
        <begin position="667"/>
        <end position="707"/>
    </location>
</feature>
<feature type="compositionally biased region" description="Basic and acidic residues" evidence="12">
    <location>
        <begin position="334"/>
        <end position="351"/>
    </location>
</feature>
<dbReference type="PANTHER" id="PTHR10340:SF55">
    <property type="entry name" value="ENDOPOLYPHOSPHATASE"/>
    <property type="match status" value="1"/>
</dbReference>
<feature type="signal peptide" evidence="13">
    <location>
        <begin position="1"/>
        <end position="19"/>
    </location>
</feature>
<dbReference type="PANTHER" id="PTHR10340">
    <property type="entry name" value="SPHINGOMYELIN PHOSPHODIESTERASE"/>
    <property type="match status" value="1"/>
</dbReference>
<evidence type="ECO:0000256" key="1">
    <source>
        <dbReference type="ARBA" id="ARBA00004576"/>
    </source>
</evidence>
<protein>
    <recommendedName>
        <fullName evidence="4">Endopolyphosphatase</fullName>
        <ecNumber evidence="3">3.6.1.10</ecNumber>
    </recommendedName>
</protein>
<evidence type="ECO:0000256" key="9">
    <source>
        <dbReference type="ARBA" id="ARBA00022989"/>
    </source>
</evidence>
<dbReference type="GO" id="GO:0005774">
    <property type="term" value="C:vacuolar membrane"/>
    <property type="evidence" value="ECO:0007669"/>
    <property type="project" value="UniProtKB-SubCell"/>
</dbReference>
<organism evidence="14 15">
    <name type="scientific">Ophiobolus disseminans</name>
    <dbReference type="NCBI Taxonomy" id="1469910"/>
    <lineage>
        <taxon>Eukaryota</taxon>
        <taxon>Fungi</taxon>
        <taxon>Dikarya</taxon>
        <taxon>Ascomycota</taxon>
        <taxon>Pezizomycotina</taxon>
        <taxon>Dothideomycetes</taxon>
        <taxon>Pleosporomycetidae</taxon>
        <taxon>Pleosporales</taxon>
        <taxon>Pleosporineae</taxon>
        <taxon>Phaeosphaeriaceae</taxon>
        <taxon>Ophiobolus</taxon>
    </lineage>
</organism>
<dbReference type="Proteomes" id="UP000799424">
    <property type="component" value="Unassembled WGS sequence"/>
</dbReference>
<keyword evidence="15" id="KW-1185">Reference proteome</keyword>
<keyword evidence="10" id="KW-0472">Membrane</keyword>
<feature type="region of interest" description="Disordered" evidence="12">
    <location>
        <begin position="334"/>
        <end position="353"/>
    </location>
</feature>
<feature type="region of interest" description="Disordered" evidence="12">
    <location>
        <begin position="604"/>
        <end position="623"/>
    </location>
</feature>
<keyword evidence="7" id="KW-0378">Hydrolase</keyword>
<proteinExistence type="inferred from homology"/>
<evidence type="ECO:0000256" key="4">
    <source>
        <dbReference type="ARBA" id="ARBA00014458"/>
    </source>
</evidence>
<evidence type="ECO:0000256" key="7">
    <source>
        <dbReference type="ARBA" id="ARBA00022801"/>
    </source>
</evidence>
<dbReference type="SUPFAM" id="SSF56300">
    <property type="entry name" value="Metallo-dependent phosphatases"/>
    <property type="match status" value="1"/>
</dbReference>
<dbReference type="EC" id="3.6.1.10" evidence="3"/>
<evidence type="ECO:0000256" key="13">
    <source>
        <dbReference type="SAM" id="SignalP"/>
    </source>
</evidence>
<dbReference type="InterPro" id="IPR029052">
    <property type="entry name" value="Metallo-depent_PP-like"/>
</dbReference>
<dbReference type="AlphaFoldDB" id="A0A6A7AJG2"/>
<comment type="similarity">
    <text evidence="2">Belongs to the endopolyphosphatase PPN1 family.</text>
</comment>
<dbReference type="CDD" id="cd00842">
    <property type="entry name" value="MPP_ASMase"/>
    <property type="match status" value="1"/>
</dbReference>
<dbReference type="OrthoDB" id="348678at2759"/>
<dbReference type="PIRSF" id="PIRSF027093">
    <property type="entry name" value="EndopolyPtase_N1"/>
    <property type="match status" value="1"/>
</dbReference>
<name>A0A6A7AJG2_9PLEO</name>